<evidence type="ECO:0000313" key="4">
    <source>
        <dbReference type="EMBL" id="MBB2902460.1"/>
    </source>
</evidence>
<protein>
    <submittedName>
        <fullName evidence="4">AcrR family transcriptional regulator</fullName>
    </submittedName>
</protein>
<feature type="DNA-binding region" description="H-T-H motif" evidence="2">
    <location>
        <begin position="35"/>
        <end position="54"/>
    </location>
</feature>
<evidence type="ECO:0000313" key="5">
    <source>
        <dbReference type="Proteomes" id="UP000533269"/>
    </source>
</evidence>
<dbReference type="GO" id="GO:0003700">
    <property type="term" value="F:DNA-binding transcription factor activity"/>
    <property type="evidence" value="ECO:0007669"/>
    <property type="project" value="TreeGrafter"/>
</dbReference>
<dbReference type="Gene3D" id="1.10.357.10">
    <property type="entry name" value="Tetracycline Repressor, domain 2"/>
    <property type="match status" value="1"/>
</dbReference>
<gene>
    <name evidence="4" type="ORF">FHR75_003291</name>
</gene>
<reference evidence="4 5" key="2">
    <citation type="submission" date="2020-08" db="EMBL/GenBank/DDBJ databases">
        <authorList>
            <person name="Partida-Martinez L."/>
            <person name="Huntemann M."/>
            <person name="Clum A."/>
            <person name="Wang J."/>
            <person name="Palaniappan K."/>
            <person name="Ritter S."/>
            <person name="Chen I.-M."/>
            <person name="Stamatis D."/>
            <person name="Reddy T."/>
            <person name="O'Malley R."/>
            <person name="Daum C."/>
            <person name="Shapiro N."/>
            <person name="Ivanova N."/>
            <person name="Kyrpides N."/>
            <person name="Woyke T."/>
        </authorList>
    </citation>
    <scope>NUCLEOTIDE SEQUENCE [LARGE SCALE GENOMIC DNA]</scope>
    <source>
        <strain evidence="4 5">AS2.23</strain>
    </source>
</reference>
<dbReference type="PRINTS" id="PR00455">
    <property type="entry name" value="HTHTETR"/>
</dbReference>
<organism evidence="4 5">
    <name type="scientific">Kineococcus radiotolerans</name>
    <dbReference type="NCBI Taxonomy" id="131568"/>
    <lineage>
        <taxon>Bacteria</taxon>
        <taxon>Bacillati</taxon>
        <taxon>Actinomycetota</taxon>
        <taxon>Actinomycetes</taxon>
        <taxon>Kineosporiales</taxon>
        <taxon>Kineosporiaceae</taxon>
        <taxon>Kineococcus</taxon>
    </lineage>
</organism>
<dbReference type="Pfam" id="PF00440">
    <property type="entry name" value="TetR_N"/>
    <property type="match status" value="1"/>
</dbReference>
<dbReference type="RefSeq" id="WP_221183901.1">
    <property type="nucleotide sequence ID" value="NZ_JACHVY010000003.1"/>
</dbReference>
<dbReference type="GO" id="GO:0000976">
    <property type="term" value="F:transcription cis-regulatory region binding"/>
    <property type="evidence" value="ECO:0007669"/>
    <property type="project" value="TreeGrafter"/>
</dbReference>
<dbReference type="EMBL" id="JACHVY010000003">
    <property type="protein sequence ID" value="MBB2902460.1"/>
    <property type="molecule type" value="Genomic_DNA"/>
</dbReference>
<evidence type="ECO:0000259" key="3">
    <source>
        <dbReference type="PROSITE" id="PS50977"/>
    </source>
</evidence>
<dbReference type="SUPFAM" id="SSF46689">
    <property type="entry name" value="Homeodomain-like"/>
    <property type="match status" value="1"/>
</dbReference>
<keyword evidence="1 2" id="KW-0238">DNA-binding</keyword>
<sequence length="194" mass="21194">MTATVGDARPAGPGRTRLHEAALRLFANHGVNGTSLQMIADEMGVTKAAVYHHYRTKEELVVGVVTPFLDRVSEVLEHARTRRGRRAQVETVLEGLVDLVVDARRMYVVTAVDPVIAHLHEHHPRMREVGGEMRELLAGPDADPGRRVAVAFFLSGVIGPLADPTCGDVDDDALRAMVMDVGRQLLLPRRASRG</sequence>
<dbReference type="PROSITE" id="PS50977">
    <property type="entry name" value="HTH_TETR_2"/>
    <property type="match status" value="1"/>
</dbReference>
<dbReference type="InterPro" id="IPR001647">
    <property type="entry name" value="HTH_TetR"/>
</dbReference>
<evidence type="ECO:0000256" key="1">
    <source>
        <dbReference type="ARBA" id="ARBA00023125"/>
    </source>
</evidence>
<evidence type="ECO:0000256" key="2">
    <source>
        <dbReference type="PROSITE-ProRule" id="PRU00335"/>
    </source>
</evidence>
<dbReference type="PANTHER" id="PTHR30055:SF226">
    <property type="entry name" value="HTH-TYPE TRANSCRIPTIONAL REGULATOR PKSA"/>
    <property type="match status" value="1"/>
</dbReference>
<name>A0A7W4XYP9_KINRA</name>
<dbReference type="InterPro" id="IPR050109">
    <property type="entry name" value="HTH-type_TetR-like_transc_reg"/>
</dbReference>
<dbReference type="PANTHER" id="PTHR30055">
    <property type="entry name" value="HTH-TYPE TRANSCRIPTIONAL REGULATOR RUTR"/>
    <property type="match status" value="1"/>
</dbReference>
<comment type="caution">
    <text evidence="4">The sequence shown here is derived from an EMBL/GenBank/DDBJ whole genome shotgun (WGS) entry which is preliminary data.</text>
</comment>
<dbReference type="Proteomes" id="UP000533269">
    <property type="component" value="Unassembled WGS sequence"/>
</dbReference>
<dbReference type="AlphaFoldDB" id="A0A7W4XYP9"/>
<accession>A0A7W4XYP9</accession>
<reference evidence="4 5" key="1">
    <citation type="submission" date="2020-08" db="EMBL/GenBank/DDBJ databases">
        <title>The Agave Microbiome: Exploring the role of microbial communities in plant adaptations to desert environments.</title>
        <authorList>
            <person name="Partida-Martinez L.P."/>
        </authorList>
    </citation>
    <scope>NUCLEOTIDE SEQUENCE [LARGE SCALE GENOMIC DNA]</scope>
    <source>
        <strain evidence="4 5">AS2.23</strain>
    </source>
</reference>
<proteinExistence type="predicted"/>
<feature type="domain" description="HTH tetR-type" evidence="3">
    <location>
        <begin position="12"/>
        <end position="72"/>
    </location>
</feature>
<dbReference type="InterPro" id="IPR009057">
    <property type="entry name" value="Homeodomain-like_sf"/>
</dbReference>